<evidence type="ECO:0000313" key="7">
    <source>
        <dbReference type="Proteomes" id="UP000011991"/>
    </source>
</evidence>
<dbReference type="PROSITE" id="PS00622">
    <property type="entry name" value="HTH_LUXR_1"/>
    <property type="match status" value="1"/>
</dbReference>
<dbReference type="InterPro" id="IPR013325">
    <property type="entry name" value="RNA_pol_sigma_r2"/>
</dbReference>
<comment type="caution">
    <text evidence="6">The sequence shown here is derived from an EMBL/GenBank/DDBJ whole genome shotgun (WGS) entry which is preliminary data.</text>
</comment>
<keyword evidence="2" id="KW-0731">Sigma factor</keyword>
<dbReference type="InterPro" id="IPR000792">
    <property type="entry name" value="Tscrpt_reg_LuxR_C"/>
</dbReference>
<dbReference type="Proteomes" id="UP000011991">
    <property type="component" value="Unassembled WGS sequence"/>
</dbReference>
<proteinExistence type="predicted"/>
<dbReference type="SUPFAM" id="SSF88946">
    <property type="entry name" value="Sigma2 domain of RNA polymerase sigma factors"/>
    <property type="match status" value="1"/>
</dbReference>
<organism evidence="6 7">
    <name type="scientific">Rhodopirellula maiorica SM1</name>
    <dbReference type="NCBI Taxonomy" id="1265738"/>
    <lineage>
        <taxon>Bacteria</taxon>
        <taxon>Pseudomonadati</taxon>
        <taxon>Planctomycetota</taxon>
        <taxon>Planctomycetia</taxon>
        <taxon>Pirellulales</taxon>
        <taxon>Pirellulaceae</taxon>
        <taxon>Novipirellula</taxon>
    </lineage>
</organism>
<keyword evidence="7" id="KW-1185">Reference proteome</keyword>
<dbReference type="PANTHER" id="PTHR43133">
    <property type="entry name" value="RNA POLYMERASE ECF-TYPE SIGMA FACTO"/>
    <property type="match status" value="1"/>
</dbReference>
<dbReference type="AlphaFoldDB" id="M5RNS0"/>
<evidence type="ECO:0000256" key="1">
    <source>
        <dbReference type="ARBA" id="ARBA00023015"/>
    </source>
</evidence>
<reference evidence="6 7" key="1">
    <citation type="journal article" date="2013" name="Mar. Genomics">
        <title>Expression of sulfatases in Rhodopirellula baltica and the diversity of sulfatases in the genus Rhodopirellula.</title>
        <authorList>
            <person name="Wegner C.E."/>
            <person name="Richter-Heitmann T."/>
            <person name="Klindworth A."/>
            <person name="Klockow C."/>
            <person name="Richter M."/>
            <person name="Achstetter T."/>
            <person name="Glockner F.O."/>
            <person name="Harder J."/>
        </authorList>
    </citation>
    <scope>NUCLEOTIDE SEQUENCE [LARGE SCALE GENOMIC DNA]</scope>
    <source>
        <strain evidence="6 7">SM1</strain>
    </source>
</reference>
<dbReference type="NCBIfam" id="TIGR02937">
    <property type="entry name" value="sigma70-ECF"/>
    <property type="match status" value="1"/>
</dbReference>
<protein>
    <submittedName>
        <fullName evidence="6">RNA polymerase sigma-H factor</fullName>
    </submittedName>
</protein>
<dbReference type="GO" id="GO:0016987">
    <property type="term" value="F:sigma factor activity"/>
    <property type="evidence" value="ECO:0007669"/>
    <property type="project" value="UniProtKB-KW"/>
</dbReference>
<evidence type="ECO:0000259" key="5">
    <source>
        <dbReference type="PROSITE" id="PS00622"/>
    </source>
</evidence>
<dbReference type="PATRIC" id="fig|1265738.3.peg.2130"/>
<dbReference type="InterPro" id="IPR007627">
    <property type="entry name" value="RNA_pol_sigma70_r2"/>
</dbReference>
<dbReference type="InterPro" id="IPR014284">
    <property type="entry name" value="RNA_pol_sigma-70_dom"/>
</dbReference>
<evidence type="ECO:0000256" key="4">
    <source>
        <dbReference type="ARBA" id="ARBA00023163"/>
    </source>
</evidence>
<gene>
    <name evidence="6" type="ORF">RMSM_02124</name>
</gene>
<evidence type="ECO:0000256" key="3">
    <source>
        <dbReference type="ARBA" id="ARBA00023125"/>
    </source>
</evidence>
<dbReference type="Pfam" id="PF04542">
    <property type="entry name" value="Sigma70_r2"/>
    <property type="match status" value="1"/>
</dbReference>
<keyword evidence="1" id="KW-0805">Transcription regulation</keyword>
<dbReference type="Gene3D" id="1.10.1740.10">
    <property type="match status" value="1"/>
</dbReference>
<keyword evidence="3" id="KW-0238">DNA-binding</keyword>
<dbReference type="InterPro" id="IPR039425">
    <property type="entry name" value="RNA_pol_sigma-70-like"/>
</dbReference>
<name>M5RNS0_9BACT</name>
<dbReference type="OrthoDB" id="263964at2"/>
<dbReference type="RefSeq" id="WP_008694849.1">
    <property type="nucleotide sequence ID" value="NZ_ANOG01000297.1"/>
</dbReference>
<dbReference type="PANTHER" id="PTHR43133:SF8">
    <property type="entry name" value="RNA POLYMERASE SIGMA FACTOR HI_1459-RELATED"/>
    <property type="match status" value="1"/>
</dbReference>
<feature type="domain" description="HTH luxR-type" evidence="5">
    <location>
        <begin position="160"/>
        <end position="187"/>
    </location>
</feature>
<keyword evidence="4" id="KW-0804">Transcription</keyword>
<sequence length="208" mass="24473">MNIQSHNLLTRISLLKLAQSGKDHPAWEELLGYYEPFIGRILTHMGVARSDVDDVCQLVLMRLWKDLVNYQHEPQRARFRTWLSYLIHSTLVDWHRKRRSDRHTVDSGSIDVEQLLIDRPELELQIEAEWKEHIVDLALERLRTIFSGNAVDVFVRSVEGESATEISQQLNISEESVYVLKHRVKKRLVREAYELRRELEFPDNNSSS</sequence>
<evidence type="ECO:0000313" key="6">
    <source>
        <dbReference type="EMBL" id="EMI20945.1"/>
    </source>
</evidence>
<dbReference type="EMBL" id="ANOG01000297">
    <property type="protein sequence ID" value="EMI20945.1"/>
    <property type="molecule type" value="Genomic_DNA"/>
</dbReference>
<dbReference type="GO" id="GO:0003677">
    <property type="term" value="F:DNA binding"/>
    <property type="evidence" value="ECO:0007669"/>
    <property type="project" value="UniProtKB-KW"/>
</dbReference>
<accession>M5RNS0</accession>
<dbReference type="GO" id="GO:0006352">
    <property type="term" value="P:DNA-templated transcription initiation"/>
    <property type="evidence" value="ECO:0007669"/>
    <property type="project" value="InterPro"/>
</dbReference>
<evidence type="ECO:0000256" key="2">
    <source>
        <dbReference type="ARBA" id="ARBA00023082"/>
    </source>
</evidence>